<comment type="caution">
    <text evidence="1">The sequence shown here is derived from an EMBL/GenBank/DDBJ whole genome shotgun (WGS) entry which is preliminary data.</text>
</comment>
<organism evidence="1 2">
    <name type="scientific">Streptomyces pulveraceus</name>
    <dbReference type="NCBI Taxonomy" id="68258"/>
    <lineage>
        <taxon>Bacteria</taxon>
        <taxon>Bacillati</taxon>
        <taxon>Actinomycetota</taxon>
        <taxon>Actinomycetes</taxon>
        <taxon>Kitasatosporales</taxon>
        <taxon>Streptomycetaceae</taxon>
        <taxon>Streptomyces</taxon>
    </lineage>
</organism>
<accession>A0ABW1GMF5</accession>
<sequence length="106" mass="11367">MKNIVAGHVAVTATEFTELALAIDLGIDLELFTGPATESVMERAARLDVAREVVAELYESAPEVAAYAESLLRTLPLKPRQTDGWRLHRTVRPLVKGLAVGSAVAA</sequence>
<protein>
    <submittedName>
        <fullName evidence="1">Uncharacterized protein</fullName>
    </submittedName>
</protein>
<evidence type="ECO:0000313" key="1">
    <source>
        <dbReference type="EMBL" id="MFC5916035.1"/>
    </source>
</evidence>
<keyword evidence="2" id="KW-1185">Reference proteome</keyword>
<dbReference type="Proteomes" id="UP001596200">
    <property type="component" value="Unassembled WGS sequence"/>
</dbReference>
<name>A0ABW1GMF5_9ACTN</name>
<proteinExistence type="predicted"/>
<evidence type="ECO:0000313" key="2">
    <source>
        <dbReference type="Proteomes" id="UP001596200"/>
    </source>
</evidence>
<dbReference type="EMBL" id="JBHSPU010000017">
    <property type="protein sequence ID" value="MFC5916035.1"/>
    <property type="molecule type" value="Genomic_DNA"/>
</dbReference>
<gene>
    <name evidence="1" type="ORF">ACFP1B_21800</name>
</gene>
<reference evidence="2" key="1">
    <citation type="journal article" date="2019" name="Int. J. Syst. Evol. Microbiol.">
        <title>The Global Catalogue of Microorganisms (GCM) 10K type strain sequencing project: providing services to taxonomists for standard genome sequencing and annotation.</title>
        <authorList>
            <consortium name="The Broad Institute Genomics Platform"/>
            <consortium name="The Broad Institute Genome Sequencing Center for Infectious Disease"/>
            <person name="Wu L."/>
            <person name="Ma J."/>
        </authorList>
    </citation>
    <scope>NUCLEOTIDE SEQUENCE [LARGE SCALE GENOMIC DNA]</scope>
    <source>
        <strain evidence="2">JCM 4147</strain>
    </source>
</reference>
<dbReference type="RefSeq" id="WP_344509122.1">
    <property type="nucleotide sequence ID" value="NZ_BAAATU010000009.1"/>
</dbReference>